<evidence type="ECO:0000256" key="4">
    <source>
        <dbReference type="ARBA" id="ARBA00022825"/>
    </source>
</evidence>
<keyword evidence="7" id="KW-0472">Membrane</keyword>
<evidence type="ECO:0000256" key="5">
    <source>
        <dbReference type="PROSITE-ProRule" id="PRU01240"/>
    </source>
</evidence>
<evidence type="ECO:0000256" key="7">
    <source>
        <dbReference type="SAM" id="Phobius"/>
    </source>
</evidence>
<feature type="region of interest" description="Disordered" evidence="6">
    <location>
        <begin position="12"/>
        <end position="34"/>
    </location>
</feature>
<evidence type="ECO:0000259" key="8">
    <source>
        <dbReference type="Pfam" id="PF00082"/>
    </source>
</evidence>
<feature type="compositionally biased region" description="Low complexity" evidence="6">
    <location>
        <begin position="128"/>
        <end position="164"/>
    </location>
</feature>
<reference evidence="9 10" key="1">
    <citation type="submission" date="2018-03" db="EMBL/GenBank/DDBJ databases">
        <title>Bioinformatic expansion and discovery of thiopeptide antibiotics.</title>
        <authorList>
            <person name="Schwalen C.J."/>
            <person name="Hudson G.A."/>
            <person name="Mitchell D.A."/>
        </authorList>
    </citation>
    <scope>NUCLEOTIDE SEQUENCE [LARGE SCALE GENOMIC DNA]</scope>
    <source>
        <strain evidence="9 10">NRRL 8041</strain>
    </source>
</reference>
<feature type="compositionally biased region" description="Polar residues" evidence="6">
    <location>
        <begin position="258"/>
        <end position="271"/>
    </location>
</feature>
<feature type="compositionally biased region" description="Low complexity" evidence="6">
    <location>
        <begin position="591"/>
        <end position="604"/>
    </location>
</feature>
<dbReference type="EMBL" id="PYBV01000030">
    <property type="protein sequence ID" value="PYC66800.1"/>
    <property type="molecule type" value="Genomic_DNA"/>
</dbReference>
<feature type="region of interest" description="Disordered" evidence="6">
    <location>
        <begin position="128"/>
        <end position="272"/>
    </location>
</feature>
<dbReference type="InterPro" id="IPR015500">
    <property type="entry name" value="Peptidase_S8_subtilisin-rel"/>
</dbReference>
<evidence type="ECO:0000256" key="6">
    <source>
        <dbReference type="SAM" id="MobiDB-lite"/>
    </source>
</evidence>
<name>A0A318NEJ5_9ACTN</name>
<dbReference type="AlphaFoldDB" id="A0A318NEJ5"/>
<evidence type="ECO:0000313" key="9">
    <source>
        <dbReference type="EMBL" id="PYC66800.1"/>
    </source>
</evidence>
<feature type="region of interest" description="Disordered" evidence="6">
    <location>
        <begin position="591"/>
        <end position="694"/>
    </location>
</feature>
<keyword evidence="2" id="KW-0645">Protease</keyword>
<dbReference type="Proteomes" id="UP000248333">
    <property type="component" value="Unassembled WGS sequence"/>
</dbReference>
<accession>A0A318NEJ5</accession>
<dbReference type="InterPro" id="IPR036852">
    <property type="entry name" value="Peptidase_S8/S53_dom_sf"/>
</dbReference>
<comment type="caution">
    <text evidence="5">Lacks conserved residue(s) required for the propagation of feature annotation.</text>
</comment>
<gene>
    <name evidence="9" type="ORF">C7C45_23130</name>
</gene>
<dbReference type="SUPFAM" id="SSF52743">
    <property type="entry name" value="Subtilisin-like"/>
    <property type="match status" value="1"/>
</dbReference>
<comment type="caution">
    <text evidence="9">The sequence shown here is derived from an EMBL/GenBank/DDBJ whole genome shotgun (WGS) entry which is preliminary data.</text>
</comment>
<dbReference type="PROSITE" id="PS00136">
    <property type="entry name" value="SUBTILASE_ASP"/>
    <property type="match status" value="1"/>
</dbReference>
<feature type="compositionally biased region" description="Low complexity" evidence="6">
    <location>
        <begin position="243"/>
        <end position="257"/>
    </location>
</feature>
<dbReference type="Gene3D" id="3.40.50.200">
    <property type="entry name" value="Peptidase S8/S53 domain"/>
    <property type="match status" value="1"/>
</dbReference>
<keyword evidence="7" id="KW-1133">Transmembrane helix</keyword>
<dbReference type="InterPro" id="IPR023827">
    <property type="entry name" value="Peptidase_S8_Asp-AS"/>
</dbReference>
<dbReference type="GO" id="GO:0004252">
    <property type="term" value="F:serine-type endopeptidase activity"/>
    <property type="evidence" value="ECO:0007669"/>
    <property type="project" value="InterPro"/>
</dbReference>
<feature type="compositionally biased region" description="Pro residues" evidence="6">
    <location>
        <begin position="186"/>
        <end position="242"/>
    </location>
</feature>
<evidence type="ECO:0000256" key="3">
    <source>
        <dbReference type="ARBA" id="ARBA00022801"/>
    </source>
</evidence>
<dbReference type="PANTHER" id="PTHR43806">
    <property type="entry name" value="PEPTIDASE S8"/>
    <property type="match status" value="1"/>
</dbReference>
<evidence type="ECO:0000256" key="2">
    <source>
        <dbReference type="ARBA" id="ARBA00022670"/>
    </source>
</evidence>
<keyword evidence="3" id="KW-0378">Hydrolase</keyword>
<dbReference type="PRINTS" id="PR00723">
    <property type="entry name" value="SUBTILISIN"/>
</dbReference>
<feature type="domain" description="Peptidase S8/S53" evidence="8">
    <location>
        <begin position="288"/>
        <end position="535"/>
    </location>
</feature>
<dbReference type="InterPro" id="IPR050131">
    <property type="entry name" value="Peptidase_S8_subtilisin-like"/>
</dbReference>
<evidence type="ECO:0000256" key="1">
    <source>
        <dbReference type="ARBA" id="ARBA00011073"/>
    </source>
</evidence>
<feature type="transmembrane region" description="Helical" evidence="7">
    <location>
        <begin position="565"/>
        <end position="585"/>
    </location>
</feature>
<dbReference type="PROSITE" id="PS51892">
    <property type="entry name" value="SUBTILASE"/>
    <property type="match status" value="1"/>
</dbReference>
<organism evidence="9 10">
    <name type="scientific">Micromonospora arborensis</name>
    <dbReference type="NCBI Taxonomy" id="2116518"/>
    <lineage>
        <taxon>Bacteria</taxon>
        <taxon>Bacillati</taxon>
        <taxon>Actinomycetota</taxon>
        <taxon>Actinomycetes</taxon>
        <taxon>Micromonosporales</taxon>
        <taxon>Micromonosporaceae</taxon>
        <taxon>Micromonospora</taxon>
    </lineage>
</organism>
<feature type="compositionally biased region" description="Pro residues" evidence="6">
    <location>
        <begin position="165"/>
        <end position="177"/>
    </location>
</feature>
<dbReference type="GO" id="GO:0006508">
    <property type="term" value="P:proteolysis"/>
    <property type="evidence" value="ECO:0007669"/>
    <property type="project" value="UniProtKB-KW"/>
</dbReference>
<comment type="similarity">
    <text evidence="1 5">Belongs to the peptidase S8 family.</text>
</comment>
<proteinExistence type="inferred from homology"/>
<dbReference type="PANTHER" id="PTHR43806:SF11">
    <property type="entry name" value="CEREVISIN-RELATED"/>
    <property type="match status" value="1"/>
</dbReference>
<dbReference type="Pfam" id="PF00082">
    <property type="entry name" value="Peptidase_S8"/>
    <property type="match status" value="1"/>
</dbReference>
<dbReference type="InterPro" id="IPR000209">
    <property type="entry name" value="Peptidase_S8/S53_dom"/>
</dbReference>
<evidence type="ECO:0000313" key="10">
    <source>
        <dbReference type="Proteomes" id="UP000248333"/>
    </source>
</evidence>
<sequence length="694" mass="67398">MAKPWLVQVATTPSAATPSASTTAGGSAATPRPTATNTVGDEYLKYYPVTAADQGAPKSLTEIAGRLLGTTGRAKDIYHLNVGRIQPDGQALTDSMQLRAGWLLVLPWDAVGEGVQYGLLPTEAPVPATAAPSPQGAAPSVAASAPKPPAGGSSAPQSPAATQPSRPPASVAPPANPPASAAPAPTKAPVPAAPPASSRPPAPAAPPASAPAAPPASAQPPAPAAPPASTPAAPPASTPAAPPVTGTPGAGAKPTPNEHCTVSPSTSTNSGWAHERMAADQAWGRTQGEGVLVAVIDSGVDANLPELSGRVAVGADIPTGSGRGNTDCLGSGTAMASIVAASPGAAAPSNKMAGMAPAATILPLRVVHNSPKSAPADAATAIEVAVSAGAKVVALGSYVDLSDPAVRDAIESALEHDVVVVASAPTAETNASPQPGMPGLLRVGGVGAEGQPAANYRASEVDVTAPGIDVASLGVSGSGLRASSGSQYAVAFVAGAVTLVRSAFPNLDAGQVVQRIKSTADRAGHDDPDPVTGWGMINPNAAVTMVLASEARPLDADGGSGPGPIRVLTIAMVVVVGLAAAALLARRPSAAAAAAGEAPPTARAVGRVGVPMEADTPGGDGAASKTGSLGDPDGVPDAGSLGKVDAAAEPAADPATAPNEPLVVPKPGASSGVNDRDELRPGNEGTGPKKHPTP</sequence>
<keyword evidence="10" id="KW-1185">Reference proteome</keyword>
<keyword evidence="4" id="KW-0720">Serine protease</keyword>
<feature type="compositionally biased region" description="Low complexity" evidence="6">
    <location>
        <begin position="645"/>
        <end position="661"/>
    </location>
</feature>
<keyword evidence="7" id="KW-0812">Transmembrane</keyword>
<protein>
    <recommendedName>
        <fullName evidence="8">Peptidase S8/S53 domain-containing protein</fullName>
    </recommendedName>
</protein>